<dbReference type="AlphaFoldDB" id="A0A0F9EHA5"/>
<organism evidence="2">
    <name type="scientific">marine sediment metagenome</name>
    <dbReference type="NCBI Taxonomy" id="412755"/>
    <lineage>
        <taxon>unclassified sequences</taxon>
        <taxon>metagenomes</taxon>
        <taxon>ecological metagenomes</taxon>
    </lineage>
</organism>
<gene>
    <name evidence="2" type="ORF">LCGC14_2075800</name>
</gene>
<accession>A0A0F9EHA5</accession>
<reference evidence="2" key="1">
    <citation type="journal article" date="2015" name="Nature">
        <title>Complex archaea that bridge the gap between prokaryotes and eukaryotes.</title>
        <authorList>
            <person name="Spang A."/>
            <person name="Saw J.H."/>
            <person name="Jorgensen S.L."/>
            <person name="Zaremba-Niedzwiedzka K."/>
            <person name="Martijn J."/>
            <person name="Lind A.E."/>
            <person name="van Eijk R."/>
            <person name="Schleper C."/>
            <person name="Guy L."/>
            <person name="Ettema T.J."/>
        </authorList>
    </citation>
    <scope>NUCLEOTIDE SEQUENCE</scope>
</reference>
<evidence type="ECO:0000313" key="2">
    <source>
        <dbReference type="EMBL" id="KKL73349.1"/>
    </source>
</evidence>
<dbReference type="EMBL" id="LAZR01024986">
    <property type="protein sequence ID" value="KKL73349.1"/>
    <property type="molecule type" value="Genomic_DNA"/>
</dbReference>
<protein>
    <submittedName>
        <fullName evidence="2">Uncharacterized protein</fullName>
    </submittedName>
</protein>
<name>A0A0F9EHA5_9ZZZZ</name>
<feature type="region of interest" description="Disordered" evidence="1">
    <location>
        <begin position="1"/>
        <end position="20"/>
    </location>
</feature>
<evidence type="ECO:0000256" key="1">
    <source>
        <dbReference type="SAM" id="MobiDB-lite"/>
    </source>
</evidence>
<comment type="caution">
    <text evidence="2">The sequence shown here is derived from an EMBL/GenBank/DDBJ whole genome shotgun (WGS) entry which is preliminary data.</text>
</comment>
<proteinExistence type="predicted"/>
<sequence>MTGGGSKAKLPPVADPIPVPQDIDIQAQQRAEDVRRKLRSKKGRRGTILTESVLGVGDTEKKSLLGG</sequence>